<name>A0ABN4TUY5_9BURK</name>
<dbReference type="PANTHER" id="PTHR30367:SF12">
    <property type="entry name" value="P-HYDROXYBENZOIC ACID EFFLUX PUMP SUBUNIT AAEA"/>
    <property type="match status" value="1"/>
</dbReference>
<feature type="domain" description="p-hydroxybenzoic acid efflux pump subunit AaeA-like beta-barrel" evidence="7">
    <location>
        <begin position="189"/>
        <end position="285"/>
    </location>
</feature>
<proteinExistence type="inferred from homology"/>
<dbReference type="InterPro" id="IPR006143">
    <property type="entry name" value="RND_pump_MFP"/>
</dbReference>
<sequence length="299" mass="32121">MSFRPRSLLSVVLTLAAAALAACVAFHLWQYYTVAPWTRDGHVRAEVVQVAPDVSGLVTQVLVKDNQRVHRGQPLFVIDRDRFALALRQAQANAAARRAVLAQARREAARSVALSGVVSAEVVEEGRARVEEGAAALAQAEAAVAVAQLNLARTTVLSPVEGYVNDRLPRLGDYVSTGKPVFSMVDVESFHVEGYFEETKLHGIRVGAPVDIRIMGEAQPLRGHVQSIAAGIEDRDRSNGATLLPNVNPTFNWVRLAQRVPVRIVFDAVPAGVRLVSGRTATVSVREDGAAAAPQGSRS</sequence>
<dbReference type="Pfam" id="PF25917">
    <property type="entry name" value="BSH_RND"/>
    <property type="match status" value="1"/>
</dbReference>
<organism evidence="8 9">
    <name type="scientific">Cupriavidus malaysiensis</name>
    <dbReference type="NCBI Taxonomy" id="367825"/>
    <lineage>
        <taxon>Bacteria</taxon>
        <taxon>Pseudomonadati</taxon>
        <taxon>Pseudomonadota</taxon>
        <taxon>Betaproteobacteria</taxon>
        <taxon>Burkholderiales</taxon>
        <taxon>Burkholderiaceae</taxon>
        <taxon>Cupriavidus</taxon>
    </lineage>
</organism>
<comment type="similarity">
    <text evidence="1">Belongs to the membrane fusion protein (MFP) (TC 8.A.1) family.</text>
</comment>
<evidence type="ECO:0000256" key="2">
    <source>
        <dbReference type="ARBA" id="ARBA00022692"/>
    </source>
</evidence>
<keyword evidence="4" id="KW-0472">Membrane</keyword>
<evidence type="ECO:0000259" key="7">
    <source>
        <dbReference type="Pfam" id="PF25963"/>
    </source>
</evidence>
<dbReference type="Gene3D" id="2.40.50.100">
    <property type="match status" value="1"/>
</dbReference>
<dbReference type="InterPro" id="IPR058634">
    <property type="entry name" value="AaeA-lik-b-barrel"/>
</dbReference>
<gene>
    <name evidence="8" type="ORF">BKK80_31150</name>
</gene>
<evidence type="ECO:0000256" key="4">
    <source>
        <dbReference type="ARBA" id="ARBA00023136"/>
    </source>
</evidence>
<protein>
    <submittedName>
        <fullName evidence="8">Efflux transporter periplasmic adaptor subunit</fullName>
    </submittedName>
</protein>
<feature type="chain" id="PRO_5045940840" evidence="5">
    <location>
        <begin position="22"/>
        <end position="299"/>
    </location>
</feature>
<evidence type="ECO:0000313" key="8">
    <source>
        <dbReference type="EMBL" id="AOZ10106.1"/>
    </source>
</evidence>
<keyword evidence="2" id="KW-0812">Transmembrane</keyword>
<evidence type="ECO:0000256" key="5">
    <source>
        <dbReference type="SAM" id="SignalP"/>
    </source>
</evidence>
<dbReference type="SUPFAM" id="SSF111369">
    <property type="entry name" value="HlyD-like secretion proteins"/>
    <property type="match status" value="1"/>
</dbReference>
<keyword evidence="3" id="KW-1133">Transmembrane helix</keyword>
<dbReference type="InterPro" id="IPR058625">
    <property type="entry name" value="MdtA-like_BSH"/>
</dbReference>
<accession>A0ABN4TUY5</accession>
<dbReference type="EMBL" id="CP017755">
    <property type="protein sequence ID" value="AOZ10106.1"/>
    <property type="molecule type" value="Genomic_DNA"/>
</dbReference>
<dbReference type="RefSeq" id="WP_071038795.1">
    <property type="nucleotide sequence ID" value="NZ_CP017755.1"/>
</dbReference>
<evidence type="ECO:0000256" key="3">
    <source>
        <dbReference type="ARBA" id="ARBA00022989"/>
    </source>
</evidence>
<keyword evidence="9" id="KW-1185">Reference proteome</keyword>
<evidence type="ECO:0000313" key="9">
    <source>
        <dbReference type="Proteomes" id="UP000177515"/>
    </source>
</evidence>
<keyword evidence="5" id="KW-0732">Signal</keyword>
<feature type="domain" description="Multidrug resistance protein MdtA-like barrel-sandwich hybrid" evidence="6">
    <location>
        <begin position="46"/>
        <end position="185"/>
    </location>
</feature>
<feature type="signal peptide" evidence="5">
    <location>
        <begin position="1"/>
        <end position="21"/>
    </location>
</feature>
<dbReference type="PROSITE" id="PS51257">
    <property type="entry name" value="PROKAR_LIPOPROTEIN"/>
    <property type="match status" value="1"/>
</dbReference>
<dbReference type="NCBIfam" id="TIGR01730">
    <property type="entry name" value="RND_mfp"/>
    <property type="match status" value="1"/>
</dbReference>
<evidence type="ECO:0000256" key="1">
    <source>
        <dbReference type="ARBA" id="ARBA00009477"/>
    </source>
</evidence>
<dbReference type="InterPro" id="IPR050393">
    <property type="entry name" value="MFP_Efflux_Pump"/>
</dbReference>
<dbReference type="Proteomes" id="UP000177515">
    <property type="component" value="Chromosome 2"/>
</dbReference>
<dbReference type="Pfam" id="PF25963">
    <property type="entry name" value="Beta-barrel_AAEA"/>
    <property type="match status" value="1"/>
</dbReference>
<dbReference type="PANTHER" id="PTHR30367">
    <property type="entry name" value="P-HYDROXYBENZOIC ACID EFFLUX PUMP SUBUNIT AAEA-RELATED"/>
    <property type="match status" value="1"/>
</dbReference>
<dbReference type="Gene3D" id="2.40.30.170">
    <property type="match status" value="1"/>
</dbReference>
<reference evidence="8 9" key="1">
    <citation type="submission" date="2016-10" db="EMBL/GenBank/DDBJ databases">
        <title>Complete genome sequences of three Cupriavidus strains isolated from various Malaysian environments.</title>
        <authorList>
            <person name="Abdullah A.A.-A."/>
            <person name="Shafie N.A.H."/>
            <person name="Lau N.S."/>
        </authorList>
    </citation>
    <scope>NUCLEOTIDE SEQUENCE [LARGE SCALE GENOMIC DNA]</scope>
    <source>
        <strain evidence="8 9">USMAA1020</strain>
    </source>
</reference>
<evidence type="ECO:0000259" key="6">
    <source>
        <dbReference type="Pfam" id="PF25917"/>
    </source>
</evidence>